<dbReference type="Proteomes" id="UP000664617">
    <property type="component" value="Unassembled WGS sequence"/>
</dbReference>
<organism evidence="1 2">
    <name type="scientific">Myceligenerans salitolerans</name>
    <dbReference type="NCBI Taxonomy" id="1230528"/>
    <lineage>
        <taxon>Bacteria</taxon>
        <taxon>Bacillati</taxon>
        <taxon>Actinomycetota</taxon>
        <taxon>Actinomycetes</taxon>
        <taxon>Micrococcales</taxon>
        <taxon>Promicromonosporaceae</taxon>
        <taxon>Myceligenerans</taxon>
    </lineage>
</organism>
<evidence type="ECO:0000313" key="2">
    <source>
        <dbReference type="Proteomes" id="UP000664617"/>
    </source>
</evidence>
<evidence type="ECO:0000313" key="1">
    <source>
        <dbReference type="EMBL" id="MBO0610705.1"/>
    </source>
</evidence>
<reference evidence="2" key="2">
    <citation type="submission" date="2023-07" db="EMBL/GenBank/DDBJ databases">
        <title>Myceligenerans salitolerans sp. nov., a halotolerant actinomycete isolated from a salt lake in Xinjiang, China.</title>
        <authorList>
            <person name="Guan T."/>
        </authorList>
    </citation>
    <scope>NUCLEOTIDE SEQUENCE [LARGE SCALE GENOMIC DNA]</scope>
    <source>
        <strain evidence="2">XHU 5031</strain>
    </source>
</reference>
<protein>
    <submittedName>
        <fullName evidence="1">Uncharacterized protein</fullName>
    </submittedName>
</protein>
<comment type="caution">
    <text evidence="1">The sequence shown here is derived from an EMBL/GenBank/DDBJ whole genome shotgun (WGS) entry which is preliminary data.</text>
</comment>
<gene>
    <name evidence="1" type="ORF">J0911_16895</name>
</gene>
<accession>A0ABS3ICE9</accession>
<dbReference type="EMBL" id="JAFMPK010000047">
    <property type="protein sequence ID" value="MBO0610705.1"/>
    <property type="molecule type" value="Genomic_DNA"/>
</dbReference>
<dbReference type="RefSeq" id="WP_207276614.1">
    <property type="nucleotide sequence ID" value="NZ_JAFMPK010000047.1"/>
</dbReference>
<proteinExistence type="predicted"/>
<sequence length="107" mass="11617">MRTSHRERSAEKGALELALGTAIGMVAKVGGERLDVVAVTRNRVCLSPRDLTDGEEIAQVLQCAIPLDHRLTVPEYTMWTGRRGDLEVQVRSALRDPAVAHGTGALE</sequence>
<reference evidence="1 2" key="1">
    <citation type="submission" date="2021-03" db="EMBL/GenBank/DDBJ databases">
        <authorList>
            <person name="Xin L."/>
        </authorList>
    </citation>
    <scope>NUCLEOTIDE SEQUENCE [LARGE SCALE GENOMIC DNA]</scope>
    <source>
        <strain evidence="1 2">XHU 5031</strain>
    </source>
</reference>
<name>A0ABS3ICE9_9MICO</name>
<keyword evidence="2" id="KW-1185">Reference proteome</keyword>